<gene>
    <name evidence="2" type="ORF">OIU80_07375</name>
</gene>
<proteinExistence type="predicted"/>
<evidence type="ECO:0000313" key="3">
    <source>
        <dbReference type="Proteomes" id="UP001151133"/>
    </source>
</evidence>
<comment type="caution">
    <text evidence="2">The sequence shown here is derived from an EMBL/GenBank/DDBJ whole genome shotgun (WGS) entry which is preliminary data.</text>
</comment>
<dbReference type="AlphaFoldDB" id="A0A9X3C6H1"/>
<keyword evidence="3" id="KW-1185">Reference proteome</keyword>
<evidence type="ECO:0008006" key="4">
    <source>
        <dbReference type="Google" id="ProtNLM"/>
    </source>
</evidence>
<evidence type="ECO:0000313" key="2">
    <source>
        <dbReference type="EMBL" id="MCV9932099.1"/>
    </source>
</evidence>
<organism evidence="2 3">
    <name type="scientific">Flavobacterium frigoritolerans</name>
    <dbReference type="NCBI Taxonomy" id="2987686"/>
    <lineage>
        <taxon>Bacteria</taxon>
        <taxon>Pseudomonadati</taxon>
        <taxon>Bacteroidota</taxon>
        <taxon>Flavobacteriia</taxon>
        <taxon>Flavobacteriales</taxon>
        <taxon>Flavobacteriaceae</taxon>
        <taxon>Flavobacterium</taxon>
    </lineage>
</organism>
<dbReference type="Proteomes" id="UP001151133">
    <property type="component" value="Unassembled WGS sequence"/>
</dbReference>
<dbReference type="EMBL" id="JAOZEV010000004">
    <property type="protein sequence ID" value="MCV9932099.1"/>
    <property type="molecule type" value="Genomic_DNA"/>
</dbReference>
<reference evidence="2" key="1">
    <citation type="submission" date="2022-10" db="EMBL/GenBank/DDBJ databases">
        <title>Two novel species of Flavobacterium.</title>
        <authorList>
            <person name="Liu Q."/>
            <person name="Xin Y.-H."/>
        </authorList>
    </citation>
    <scope>NUCLEOTIDE SEQUENCE</scope>
    <source>
        <strain evidence="2">LS1R47</strain>
    </source>
</reference>
<dbReference type="RefSeq" id="WP_264286394.1">
    <property type="nucleotide sequence ID" value="NZ_JAOZEV010000004.1"/>
</dbReference>
<name>A0A9X3C6H1_9FLAO</name>
<accession>A0A9X3C6H1</accession>
<protein>
    <recommendedName>
        <fullName evidence="4">Signal peptidase</fullName>
    </recommendedName>
</protein>
<keyword evidence="1" id="KW-0812">Transmembrane</keyword>
<feature type="transmembrane region" description="Helical" evidence="1">
    <location>
        <begin position="41"/>
        <end position="58"/>
    </location>
</feature>
<keyword evidence="1" id="KW-0472">Membrane</keyword>
<sequence length="68" mass="7251">MLVLLGSVSAFAAPVPPAPPVRQGVGIPPPPGDPPLPIDENLVFLLIAALSFGIYRIYEYRLKQKTPA</sequence>
<keyword evidence="1" id="KW-1133">Transmembrane helix</keyword>
<evidence type="ECO:0000256" key="1">
    <source>
        <dbReference type="SAM" id="Phobius"/>
    </source>
</evidence>